<dbReference type="PANTHER" id="PTHR30481:SF3">
    <property type="entry name" value="DNA ADENINE METHYLASE"/>
    <property type="match status" value="1"/>
</dbReference>
<dbReference type="SUPFAM" id="SSF53335">
    <property type="entry name" value="S-adenosyl-L-methionine-dependent methyltransferases"/>
    <property type="match status" value="1"/>
</dbReference>
<dbReference type="InterPro" id="IPR029063">
    <property type="entry name" value="SAM-dependent_MTases_sf"/>
</dbReference>
<gene>
    <name evidence="7" type="ORF">CIK00_02935</name>
</gene>
<accession>A0A2N4UW49</accession>
<evidence type="ECO:0000256" key="4">
    <source>
        <dbReference type="ARBA" id="ARBA00022679"/>
    </source>
</evidence>
<dbReference type="PANTHER" id="PTHR30481">
    <property type="entry name" value="DNA ADENINE METHYLASE"/>
    <property type="match status" value="1"/>
</dbReference>
<comment type="similarity">
    <text evidence="1">Belongs to the N(4)/N(6)-methyltransferase family.</text>
</comment>
<dbReference type="GO" id="GO:0006298">
    <property type="term" value="P:mismatch repair"/>
    <property type="evidence" value="ECO:0007669"/>
    <property type="project" value="TreeGrafter"/>
</dbReference>
<evidence type="ECO:0000256" key="6">
    <source>
        <dbReference type="ARBA" id="ARBA00047942"/>
    </source>
</evidence>
<dbReference type="PRINTS" id="PR00505">
    <property type="entry name" value="D12N6MTFRASE"/>
</dbReference>
<proteinExistence type="inferred from homology"/>
<keyword evidence="3" id="KW-0489">Methyltransferase</keyword>
<dbReference type="EMBL" id="NPIB01000002">
    <property type="protein sequence ID" value="PLC59237.1"/>
    <property type="molecule type" value="Genomic_DNA"/>
</dbReference>
<dbReference type="NCBIfam" id="TIGR00571">
    <property type="entry name" value="dam"/>
    <property type="match status" value="1"/>
</dbReference>
<dbReference type="InterPro" id="IPR012327">
    <property type="entry name" value="MeTrfase_D12"/>
</dbReference>
<dbReference type="GO" id="GO:0009307">
    <property type="term" value="P:DNA restriction-modification system"/>
    <property type="evidence" value="ECO:0007669"/>
    <property type="project" value="InterPro"/>
</dbReference>
<evidence type="ECO:0000313" key="8">
    <source>
        <dbReference type="Proteomes" id="UP000234420"/>
    </source>
</evidence>
<dbReference type="InterPro" id="IPR023095">
    <property type="entry name" value="Ade_MeTrfase_dom_2"/>
</dbReference>
<dbReference type="GO" id="GO:0009007">
    <property type="term" value="F:site-specific DNA-methyltransferase (adenine-specific) activity"/>
    <property type="evidence" value="ECO:0007669"/>
    <property type="project" value="UniProtKB-EC"/>
</dbReference>
<dbReference type="RefSeq" id="WP_101767440.1">
    <property type="nucleotide sequence ID" value="NZ_BPPU01000003.1"/>
</dbReference>
<dbReference type="GO" id="GO:0043565">
    <property type="term" value="F:sequence-specific DNA binding"/>
    <property type="evidence" value="ECO:0007669"/>
    <property type="project" value="TreeGrafter"/>
</dbReference>
<name>A0A2N4UW49_9GAMM</name>
<keyword evidence="5" id="KW-0949">S-adenosyl-L-methionine</keyword>
<dbReference type="AlphaFoldDB" id="A0A2N4UW49"/>
<keyword evidence="4" id="KW-0808">Transferase</keyword>
<evidence type="ECO:0000256" key="2">
    <source>
        <dbReference type="ARBA" id="ARBA00011900"/>
    </source>
</evidence>
<keyword evidence="8" id="KW-1185">Reference proteome</keyword>
<dbReference type="Gene3D" id="3.40.50.150">
    <property type="entry name" value="Vaccinia Virus protein VP39"/>
    <property type="match status" value="1"/>
</dbReference>
<reference evidence="7 8" key="1">
    <citation type="journal article" date="2018" name="Syst. Appl. Microbiol.">
        <title>Photobacterium carnosum sp. nov., isolated from spoiled modified atmosphere packaged poultry meat.</title>
        <authorList>
            <person name="Hilgarth M."/>
            <person name="Fuertes S."/>
            <person name="Ehrmann M."/>
            <person name="Vogel R.F."/>
        </authorList>
    </citation>
    <scope>NUCLEOTIDE SEQUENCE [LARGE SCALE GENOMIC DNA]</scope>
    <source>
        <strain evidence="7 8">TMW 2.2021</strain>
    </source>
</reference>
<dbReference type="Pfam" id="PF02086">
    <property type="entry name" value="MethyltransfD12"/>
    <property type="match status" value="1"/>
</dbReference>
<dbReference type="GO" id="GO:0032259">
    <property type="term" value="P:methylation"/>
    <property type="evidence" value="ECO:0007669"/>
    <property type="project" value="UniProtKB-KW"/>
</dbReference>
<comment type="caution">
    <text evidence="7">The sequence shown here is derived from an EMBL/GenBank/DDBJ whole genome shotgun (WGS) entry which is preliminary data.</text>
</comment>
<comment type="catalytic activity">
    <reaction evidence="6">
        <text>a 2'-deoxyadenosine in DNA + S-adenosyl-L-methionine = an N(6)-methyl-2'-deoxyadenosine in DNA + S-adenosyl-L-homocysteine + H(+)</text>
        <dbReference type="Rhea" id="RHEA:15197"/>
        <dbReference type="Rhea" id="RHEA-COMP:12418"/>
        <dbReference type="Rhea" id="RHEA-COMP:12419"/>
        <dbReference type="ChEBI" id="CHEBI:15378"/>
        <dbReference type="ChEBI" id="CHEBI:57856"/>
        <dbReference type="ChEBI" id="CHEBI:59789"/>
        <dbReference type="ChEBI" id="CHEBI:90615"/>
        <dbReference type="ChEBI" id="CHEBI:90616"/>
        <dbReference type="EC" id="2.1.1.72"/>
    </reaction>
</comment>
<evidence type="ECO:0000313" key="7">
    <source>
        <dbReference type="EMBL" id="PLC59237.1"/>
    </source>
</evidence>
<dbReference type="GO" id="GO:1904047">
    <property type="term" value="F:S-adenosyl-L-methionine binding"/>
    <property type="evidence" value="ECO:0007669"/>
    <property type="project" value="TreeGrafter"/>
</dbReference>
<evidence type="ECO:0000256" key="1">
    <source>
        <dbReference type="ARBA" id="ARBA00006594"/>
    </source>
</evidence>
<sequence length="278" mass="31791">MKAILKWAGGKSWLVPMTERIVKEVNPKLVAEPFAGGLNFSCGHKFDRVIANDLNPFSINFYRHVQSGFVPSANIHLNDDINYYAIRERLNSKLTNGVYDQEAAQDLWWLNHACYNGLMRVNKKGQFNVPFGYYKTIAPPDGVNDFYHGCRRWKFVNGSYVDLDMRGVELLLGDPPYIDTFSNYSKGGSGFSSLPLQQEVADWFANFDIPQIICNTANRTLAKEYKNRGYAVYITEVQRSISRNGDGRKKVPEMIAFRGFGHGRRFLQLVPSIKVWRI</sequence>
<dbReference type="Gene3D" id="1.10.1020.10">
    <property type="entry name" value="Adenine-specific Methyltransferase, Domain 2"/>
    <property type="match status" value="1"/>
</dbReference>
<organism evidence="7 8">
    <name type="scientific">Photobacterium carnosum</name>
    <dbReference type="NCBI Taxonomy" id="2023717"/>
    <lineage>
        <taxon>Bacteria</taxon>
        <taxon>Pseudomonadati</taxon>
        <taxon>Pseudomonadota</taxon>
        <taxon>Gammaproteobacteria</taxon>
        <taxon>Vibrionales</taxon>
        <taxon>Vibrionaceae</taxon>
        <taxon>Photobacterium</taxon>
    </lineage>
</organism>
<evidence type="ECO:0000256" key="5">
    <source>
        <dbReference type="ARBA" id="ARBA00022691"/>
    </source>
</evidence>
<protein>
    <recommendedName>
        <fullName evidence="2">site-specific DNA-methyltransferase (adenine-specific)</fullName>
        <ecNumber evidence="2">2.1.1.72</ecNumber>
    </recommendedName>
</protein>
<evidence type="ECO:0000256" key="3">
    <source>
        <dbReference type="ARBA" id="ARBA00022603"/>
    </source>
</evidence>
<dbReference type="GeneID" id="69965880"/>
<dbReference type="Proteomes" id="UP000234420">
    <property type="component" value="Unassembled WGS sequence"/>
</dbReference>
<dbReference type="EC" id="2.1.1.72" evidence="2"/>